<gene>
    <name evidence="1" type="ORF">L9F63_022093</name>
</gene>
<proteinExistence type="predicted"/>
<dbReference type="EMBL" id="JASPKZ010007569">
    <property type="protein sequence ID" value="KAJ9583559.1"/>
    <property type="molecule type" value="Genomic_DNA"/>
</dbReference>
<reference evidence="1" key="1">
    <citation type="journal article" date="2023" name="IScience">
        <title>Live-bearing cockroach genome reveals convergent evolutionary mechanisms linked to viviparity in insects and beyond.</title>
        <authorList>
            <person name="Fouks B."/>
            <person name="Harrison M.C."/>
            <person name="Mikhailova A.A."/>
            <person name="Marchal E."/>
            <person name="English S."/>
            <person name="Carruthers M."/>
            <person name="Jennings E.C."/>
            <person name="Chiamaka E.L."/>
            <person name="Frigard R.A."/>
            <person name="Pippel M."/>
            <person name="Attardo G.M."/>
            <person name="Benoit J.B."/>
            <person name="Bornberg-Bauer E."/>
            <person name="Tobe S.S."/>
        </authorList>
    </citation>
    <scope>NUCLEOTIDE SEQUENCE</scope>
    <source>
        <strain evidence="1">Stay&amp;Tobe</strain>
    </source>
</reference>
<feature type="non-terminal residue" evidence="1">
    <location>
        <position position="1"/>
    </location>
</feature>
<comment type="caution">
    <text evidence="1">The sequence shown here is derived from an EMBL/GenBank/DDBJ whole genome shotgun (WGS) entry which is preliminary data.</text>
</comment>
<protein>
    <submittedName>
        <fullName evidence="1">Uncharacterized protein</fullName>
    </submittedName>
</protein>
<organism evidence="1 2">
    <name type="scientific">Diploptera punctata</name>
    <name type="common">Pacific beetle cockroach</name>
    <dbReference type="NCBI Taxonomy" id="6984"/>
    <lineage>
        <taxon>Eukaryota</taxon>
        <taxon>Metazoa</taxon>
        <taxon>Ecdysozoa</taxon>
        <taxon>Arthropoda</taxon>
        <taxon>Hexapoda</taxon>
        <taxon>Insecta</taxon>
        <taxon>Pterygota</taxon>
        <taxon>Neoptera</taxon>
        <taxon>Polyneoptera</taxon>
        <taxon>Dictyoptera</taxon>
        <taxon>Blattodea</taxon>
        <taxon>Blaberoidea</taxon>
        <taxon>Blaberidae</taxon>
        <taxon>Diplopterinae</taxon>
        <taxon>Diploptera</taxon>
    </lineage>
</organism>
<evidence type="ECO:0000313" key="2">
    <source>
        <dbReference type="Proteomes" id="UP001233999"/>
    </source>
</evidence>
<dbReference type="AlphaFoldDB" id="A0AAD8EBA2"/>
<evidence type="ECO:0000313" key="1">
    <source>
        <dbReference type="EMBL" id="KAJ9583559.1"/>
    </source>
</evidence>
<sequence>FPDVSPKTASGILKDCLETGISVDCRSYLYVHRDVYDRQSTEMPVSRQPLRMPDAVFGETICREAVTNKLSMQERAKKYTANDAVQ</sequence>
<dbReference type="Proteomes" id="UP001233999">
    <property type="component" value="Unassembled WGS sequence"/>
</dbReference>
<reference evidence="1" key="2">
    <citation type="submission" date="2023-05" db="EMBL/GenBank/DDBJ databases">
        <authorList>
            <person name="Fouks B."/>
        </authorList>
    </citation>
    <scope>NUCLEOTIDE SEQUENCE</scope>
    <source>
        <strain evidence="1">Stay&amp;Tobe</strain>
        <tissue evidence="1">Testes</tissue>
    </source>
</reference>
<accession>A0AAD8EBA2</accession>
<feature type="non-terminal residue" evidence="1">
    <location>
        <position position="86"/>
    </location>
</feature>
<name>A0AAD8EBA2_DIPPU</name>
<keyword evidence="2" id="KW-1185">Reference proteome</keyword>